<gene>
    <name evidence="4" type="ORF">SAMN05216200_10193</name>
</gene>
<dbReference type="Gene3D" id="3.20.20.70">
    <property type="entry name" value="Aldolase class I"/>
    <property type="match status" value="1"/>
</dbReference>
<dbReference type="CDD" id="cd00564">
    <property type="entry name" value="TMP_TenI"/>
    <property type="match status" value="1"/>
</dbReference>
<evidence type="ECO:0000259" key="3">
    <source>
        <dbReference type="Pfam" id="PF02581"/>
    </source>
</evidence>
<evidence type="ECO:0000313" key="4">
    <source>
        <dbReference type="EMBL" id="SHN49329.1"/>
    </source>
</evidence>
<reference evidence="4 5" key="1">
    <citation type="submission" date="2016-12" db="EMBL/GenBank/DDBJ databases">
        <authorList>
            <person name="Song W.-J."/>
            <person name="Kurnit D.M."/>
        </authorList>
    </citation>
    <scope>NUCLEOTIDE SEQUENCE [LARGE SCALE GENOMIC DNA]</scope>
    <source>
        <strain evidence="4 5">CGMCC 1.10808</strain>
    </source>
</reference>
<feature type="domain" description="Thiamine phosphate synthase/TenI" evidence="3">
    <location>
        <begin position="13"/>
        <end position="180"/>
    </location>
</feature>
<dbReference type="EMBL" id="FRDL01000001">
    <property type="protein sequence ID" value="SHN49329.1"/>
    <property type="molecule type" value="Genomic_DNA"/>
</dbReference>
<organism evidence="4 5">
    <name type="scientific">Oceanicella actignis</name>
    <dbReference type="NCBI Taxonomy" id="1189325"/>
    <lineage>
        <taxon>Bacteria</taxon>
        <taxon>Pseudomonadati</taxon>
        <taxon>Pseudomonadota</taxon>
        <taxon>Alphaproteobacteria</taxon>
        <taxon>Rhodobacterales</taxon>
        <taxon>Paracoccaceae</taxon>
        <taxon>Oceanicella</taxon>
    </lineage>
</organism>
<keyword evidence="2" id="KW-0784">Thiamine biosynthesis</keyword>
<dbReference type="GO" id="GO:0004789">
    <property type="term" value="F:thiamine-phosphate diphosphorylase activity"/>
    <property type="evidence" value="ECO:0007669"/>
    <property type="project" value="TreeGrafter"/>
</dbReference>
<comment type="pathway">
    <text evidence="1">Cofactor biosynthesis; thiamine diphosphate biosynthesis.</text>
</comment>
<evidence type="ECO:0000313" key="5">
    <source>
        <dbReference type="Proteomes" id="UP000184066"/>
    </source>
</evidence>
<proteinExistence type="predicted"/>
<dbReference type="InterPro" id="IPR022998">
    <property type="entry name" value="ThiamineP_synth_TenI"/>
</dbReference>
<dbReference type="GO" id="GO:0009228">
    <property type="term" value="P:thiamine biosynthetic process"/>
    <property type="evidence" value="ECO:0007669"/>
    <property type="project" value="UniProtKB-KW"/>
</dbReference>
<dbReference type="Proteomes" id="UP000184066">
    <property type="component" value="Unassembled WGS sequence"/>
</dbReference>
<evidence type="ECO:0000256" key="1">
    <source>
        <dbReference type="ARBA" id="ARBA00004948"/>
    </source>
</evidence>
<dbReference type="SUPFAM" id="SSF51391">
    <property type="entry name" value="Thiamin phosphate synthase"/>
    <property type="match status" value="1"/>
</dbReference>
<dbReference type="InterPro" id="IPR013785">
    <property type="entry name" value="Aldolase_TIM"/>
</dbReference>
<dbReference type="OrthoDB" id="9794842at2"/>
<dbReference type="GO" id="GO:0005737">
    <property type="term" value="C:cytoplasm"/>
    <property type="evidence" value="ECO:0007669"/>
    <property type="project" value="TreeGrafter"/>
</dbReference>
<dbReference type="STRING" id="1189325.SAMN04488119_102425"/>
<dbReference type="RefSeq" id="WP_072745702.1">
    <property type="nucleotide sequence ID" value="NZ_FOHL01000002.1"/>
</dbReference>
<evidence type="ECO:0000256" key="2">
    <source>
        <dbReference type="ARBA" id="ARBA00022977"/>
    </source>
</evidence>
<dbReference type="NCBIfam" id="NF000734">
    <property type="entry name" value="PRK00043.1-5"/>
    <property type="match status" value="1"/>
</dbReference>
<accession>A0A1M7RST3</accession>
<dbReference type="AlphaFoldDB" id="A0A1M7RST3"/>
<dbReference type="InterPro" id="IPR036206">
    <property type="entry name" value="ThiamineP_synth_sf"/>
</dbReference>
<dbReference type="Pfam" id="PF02581">
    <property type="entry name" value="TMP-TENI"/>
    <property type="match status" value="1"/>
</dbReference>
<keyword evidence="5" id="KW-1185">Reference proteome</keyword>
<protein>
    <submittedName>
        <fullName evidence="4">Thiamine-phosphate pyrophosphorylase</fullName>
    </submittedName>
</protein>
<sequence length="219" mass="23484">MTLPARFYPIFDHPEWFARMLPLGVRMAQLRVKGASTRTLRAMIAEARDLCARHGALLVVNDHWRLALDEGCAAVHLGQEDLDGADLGAIRAAGLRLGLSTHDEAELARALAARPDHVALGPIHATTLKPMKHRPQGLARLRRWRALCGPLPLVAIGGMTPARGAAALAAGADCVAAVTDVTMARDPEARVREWLAALEDVPRSAADPAPSGAMERRTT</sequence>
<dbReference type="PANTHER" id="PTHR20857:SF15">
    <property type="entry name" value="THIAMINE-PHOSPHATE SYNTHASE"/>
    <property type="match status" value="1"/>
</dbReference>
<dbReference type="PANTHER" id="PTHR20857">
    <property type="entry name" value="THIAMINE-PHOSPHATE PYROPHOSPHORYLASE"/>
    <property type="match status" value="1"/>
</dbReference>
<name>A0A1M7RST3_9RHOB</name>